<evidence type="ECO:0000313" key="8">
    <source>
        <dbReference type="Proteomes" id="UP000266302"/>
    </source>
</evidence>
<dbReference type="GO" id="GO:0005886">
    <property type="term" value="C:plasma membrane"/>
    <property type="evidence" value="ECO:0007669"/>
    <property type="project" value="UniProtKB-SubCell"/>
</dbReference>
<organism evidence="7 8">
    <name type="scientific">Simplicispira hankyongi</name>
    <dbReference type="NCBI Taxonomy" id="2315688"/>
    <lineage>
        <taxon>Bacteria</taxon>
        <taxon>Pseudomonadati</taxon>
        <taxon>Pseudomonadota</taxon>
        <taxon>Betaproteobacteria</taxon>
        <taxon>Burkholderiales</taxon>
        <taxon>Comamonadaceae</taxon>
        <taxon>Simplicispira</taxon>
    </lineage>
</organism>
<dbReference type="EMBL" id="QXJC01000003">
    <property type="protein sequence ID" value="RID98611.1"/>
    <property type="molecule type" value="Genomic_DNA"/>
</dbReference>
<evidence type="ECO:0000256" key="4">
    <source>
        <dbReference type="ARBA" id="ARBA00022989"/>
    </source>
</evidence>
<keyword evidence="3 6" id="KW-0812">Transmembrane</keyword>
<evidence type="ECO:0000313" key="7">
    <source>
        <dbReference type="EMBL" id="RID98611.1"/>
    </source>
</evidence>
<protein>
    <recommendedName>
        <fullName evidence="9">Cytochrome C oxidase subunit IV</fullName>
    </recommendedName>
</protein>
<sequence length="88" mass="9715">MFRLTIGKTWVLLVLLTGLTFGLGEGGFFGHGAMLPVLLVLVFSGIKGALVILEYLEMRKAPGLWRWLLLGWLTLVLALVVLAYWIAS</sequence>
<reference evidence="7 8" key="1">
    <citation type="submission" date="2018-09" db="EMBL/GenBank/DDBJ databases">
        <title>Draft genome of Simplicispira sp. NY-02.</title>
        <authorList>
            <person name="Im W.T."/>
        </authorList>
    </citation>
    <scope>NUCLEOTIDE SEQUENCE [LARGE SCALE GENOMIC DNA]</scope>
    <source>
        <strain evidence="7 8">NY-02</strain>
    </source>
</reference>
<evidence type="ECO:0000256" key="3">
    <source>
        <dbReference type="ARBA" id="ARBA00022692"/>
    </source>
</evidence>
<evidence type="ECO:0000256" key="6">
    <source>
        <dbReference type="SAM" id="Phobius"/>
    </source>
</evidence>
<evidence type="ECO:0000256" key="2">
    <source>
        <dbReference type="ARBA" id="ARBA00022475"/>
    </source>
</evidence>
<evidence type="ECO:0000256" key="5">
    <source>
        <dbReference type="ARBA" id="ARBA00023136"/>
    </source>
</evidence>
<keyword evidence="4 6" id="KW-1133">Transmembrane helix</keyword>
<evidence type="ECO:0008006" key="9">
    <source>
        <dbReference type="Google" id="ProtNLM"/>
    </source>
</evidence>
<keyword evidence="2" id="KW-1003">Cell membrane</keyword>
<accession>A0A398CAD4</accession>
<evidence type="ECO:0000256" key="1">
    <source>
        <dbReference type="ARBA" id="ARBA00004651"/>
    </source>
</evidence>
<feature type="transmembrane region" description="Helical" evidence="6">
    <location>
        <begin position="34"/>
        <end position="55"/>
    </location>
</feature>
<dbReference type="InterPro" id="IPR005171">
    <property type="entry name" value="Cyt_c_oxidase_su4_prok"/>
</dbReference>
<name>A0A398CAD4_9BURK</name>
<comment type="caution">
    <text evidence="7">The sequence shown here is derived from an EMBL/GenBank/DDBJ whole genome shotgun (WGS) entry which is preliminary data.</text>
</comment>
<dbReference type="Proteomes" id="UP000266302">
    <property type="component" value="Unassembled WGS sequence"/>
</dbReference>
<keyword evidence="5 6" id="KW-0472">Membrane</keyword>
<dbReference type="OrthoDB" id="9181004at2"/>
<gene>
    <name evidence="7" type="ORF">D3F03_10385</name>
</gene>
<feature type="transmembrane region" description="Helical" evidence="6">
    <location>
        <begin position="67"/>
        <end position="87"/>
    </location>
</feature>
<keyword evidence="8" id="KW-1185">Reference proteome</keyword>
<proteinExistence type="predicted"/>
<dbReference type="AlphaFoldDB" id="A0A398CAD4"/>
<dbReference type="RefSeq" id="WP_119109276.1">
    <property type="nucleotide sequence ID" value="NZ_QXJC01000003.1"/>
</dbReference>
<dbReference type="Pfam" id="PF03626">
    <property type="entry name" value="COX4_pro"/>
    <property type="match status" value="1"/>
</dbReference>
<comment type="subcellular location">
    <subcellularLocation>
        <location evidence="1">Cell membrane</location>
        <topology evidence="1">Multi-pass membrane protein</topology>
    </subcellularLocation>
</comment>